<name>B4HFS4_DROSE</name>
<dbReference type="PhylomeDB" id="B4HFS4"/>
<evidence type="ECO:0000313" key="1">
    <source>
        <dbReference type="EMBL" id="EDW42309.1"/>
    </source>
</evidence>
<proteinExistence type="predicted"/>
<dbReference type="AlphaFoldDB" id="B4HFS4"/>
<dbReference type="Proteomes" id="UP000001292">
    <property type="component" value="Unassembled WGS sequence"/>
</dbReference>
<dbReference type="OMA" id="WNHVILY"/>
<gene>
    <name evidence="1" type="primary">Dsec\GM25931</name>
    <name evidence="1" type="ORF">Dsec_GM25931</name>
</gene>
<protein>
    <submittedName>
        <fullName evidence="1">GM25931</fullName>
    </submittedName>
</protein>
<sequence>MLTLWNQDILYGFGFASTMHSKYASSPSLMSSGFSEEPILSVVVGWSVDTWEKRFFCN</sequence>
<evidence type="ECO:0000313" key="2">
    <source>
        <dbReference type="Proteomes" id="UP000001292"/>
    </source>
</evidence>
<organism evidence="2">
    <name type="scientific">Drosophila sechellia</name>
    <name type="common">Fruit fly</name>
    <dbReference type="NCBI Taxonomy" id="7238"/>
    <lineage>
        <taxon>Eukaryota</taxon>
        <taxon>Metazoa</taxon>
        <taxon>Ecdysozoa</taxon>
        <taxon>Arthropoda</taxon>
        <taxon>Hexapoda</taxon>
        <taxon>Insecta</taxon>
        <taxon>Pterygota</taxon>
        <taxon>Neoptera</taxon>
        <taxon>Endopterygota</taxon>
        <taxon>Diptera</taxon>
        <taxon>Brachycera</taxon>
        <taxon>Muscomorpha</taxon>
        <taxon>Ephydroidea</taxon>
        <taxon>Drosophilidae</taxon>
        <taxon>Drosophila</taxon>
        <taxon>Sophophora</taxon>
    </lineage>
</organism>
<dbReference type="EMBL" id="CH480815">
    <property type="protein sequence ID" value="EDW42309.1"/>
    <property type="molecule type" value="Genomic_DNA"/>
</dbReference>
<accession>B4HFS4</accession>
<reference evidence="1 2" key="1">
    <citation type="journal article" date="2007" name="Nature">
        <title>Evolution of genes and genomes on the Drosophila phylogeny.</title>
        <authorList>
            <consortium name="Drosophila 12 Genomes Consortium"/>
            <person name="Clark A.G."/>
            <person name="Eisen M.B."/>
            <person name="Smith D.R."/>
            <person name="Bergman C.M."/>
            <person name="Oliver B."/>
            <person name="Markow T.A."/>
            <person name="Kaufman T.C."/>
            <person name="Kellis M."/>
            <person name="Gelbart W."/>
            <person name="Iyer V.N."/>
            <person name="Pollard D.A."/>
            <person name="Sackton T.B."/>
            <person name="Larracuente A.M."/>
            <person name="Singh N.D."/>
            <person name="Abad J.P."/>
            <person name="Abt D.N."/>
            <person name="Adryan B."/>
            <person name="Aguade M."/>
            <person name="Akashi H."/>
            <person name="Anderson W.W."/>
            <person name="Aquadro C.F."/>
            <person name="Ardell D.H."/>
            <person name="Arguello R."/>
            <person name="Artieri C.G."/>
            <person name="Barbash D.A."/>
            <person name="Barker D."/>
            <person name="Barsanti P."/>
            <person name="Batterham P."/>
            <person name="Batzoglou S."/>
            <person name="Begun D."/>
            <person name="Bhutkar A."/>
            <person name="Blanco E."/>
            <person name="Bosak S.A."/>
            <person name="Bradley R.K."/>
            <person name="Brand A.D."/>
            <person name="Brent M.R."/>
            <person name="Brooks A.N."/>
            <person name="Brown R.H."/>
            <person name="Butlin R.K."/>
            <person name="Caggese C."/>
            <person name="Calvi B.R."/>
            <person name="Bernardo de Carvalho A."/>
            <person name="Caspi A."/>
            <person name="Castrezana S."/>
            <person name="Celniker S.E."/>
            <person name="Chang J.L."/>
            <person name="Chapple C."/>
            <person name="Chatterji S."/>
            <person name="Chinwalla A."/>
            <person name="Civetta A."/>
            <person name="Clifton S.W."/>
            <person name="Comeron J.M."/>
            <person name="Costello J.C."/>
            <person name="Coyne J.A."/>
            <person name="Daub J."/>
            <person name="David R.G."/>
            <person name="Delcher A.L."/>
            <person name="Delehaunty K."/>
            <person name="Do C.B."/>
            <person name="Ebling H."/>
            <person name="Edwards K."/>
            <person name="Eickbush T."/>
            <person name="Evans J.D."/>
            <person name="Filipski A."/>
            <person name="Findeiss S."/>
            <person name="Freyhult E."/>
            <person name="Fulton L."/>
            <person name="Fulton R."/>
            <person name="Garcia A.C."/>
            <person name="Gardiner A."/>
            <person name="Garfield D.A."/>
            <person name="Garvin B.E."/>
            <person name="Gibson G."/>
            <person name="Gilbert D."/>
            <person name="Gnerre S."/>
            <person name="Godfrey J."/>
            <person name="Good R."/>
            <person name="Gotea V."/>
            <person name="Gravely B."/>
            <person name="Greenberg A.J."/>
            <person name="Griffiths-Jones S."/>
            <person name="Gross S."/>
            <person name="Guigo R."/>
            <person name="Gustafson E.A."/>
            <person name="Haerty W."/>
            <person name="Hahn M.W."/>
            <person name="Halligan D.L."/>
            <person name="Halpern A.L."/>
            <person name="Halter G.M."/>
            <person name="Han M.V."/>
            <person name="Heger A."/>
            <person name="Hillier L."/>
            <person name="Hinrichs A.S."/>
            <person name="Holmes I."/>
            <person name="Hoskins R.A."/>
            <person name="Hubisz M.J."/>
            <person name="Hultmark D."/>
            <person name="Huntley M.A."/>
            <person name="Jaffe D.B."/>
            <person name="Jagadeeshan S."/>
            <person name="Jeck W.R."/>
            <person name="Johnson J."/>
            <person name="Jones C.D."/>
            <person name="Jordan W.C."/>
            <person name="Karpen G.H."/>
            <person name="Kataoka E."/>
            <person name="Keightley P.D."/>
            <person name="Kheradpour P."/>
            <person name="Kirkness E.F."/>
            <person name="Koerich L.B."/>
            <person name="Kristiansen K."/>
            <person name="Kudrna D."/>
            <person name="Kulathinal R.J."/>
            <person name="Kumar S."/>
            <person name="Kwok R."/>
            <person name="Lander E."/>
            <person name="Langley C.H."/>
            <person name="Lapoint R."/>
            <person name="Lazzaro B.P."/>
            <person name="Lee S.J."/>
            <person name="Levesque L."/>
            <person name="Li R."/>
            <person name="Lin C.F."/>
            <person name="Lin M.F."/>
            <person name="Lindblad-Toh K."/>
            <person name="Llopart A."/>
            <person name="Long M."/>
            <person name="Low L."/>
            <person name="Lozovsky E."/>
            <person name="Lu J."/>
            <person name="Luo M."/>
            <person name="Machado C.A."/>
            <person name="Makalowski W."/>
            <person name="Marzo M."/>
            <person name="Matsuda M."/>
            <person name="Matzkin L."/>
            <person name="McAllister B."/>
            <person name="McBride C.S."/>
            <person name="McKernan B."/>
            <person name="McKernan K."/>
            <person name="Mendez-Lago M."/>
            <person name="Minx P."/>
            <person name="Mollenhauer M.U."/>
            <person name="Montooth K."/>
            <person name="Mount S.M."/>
            <person name="Mu X."/>
            <person name="Myers E."/>
            <person name="Negre B."/>
            <person name="Newfeld S."/>
            <person name="Nielsen R."/>
            <person name="Noor M.A."/>
            <person name="O'Grady P."/>
            <person name="Pachter L."/>
            <person name="Papaceit M."/>
            <person name="Parisi M.J."/>
            <person name="Parisi M."/>
            <person name="Parts L."/>
            <person name="Pedersen J.S."/>
            <person name="Pesole G."/>
            <person name="Phillippy A.M."/>
            <person name="Ponting C.P."/>
            <person name="Pop M."/>
            <person name="Porcelli D."/>
            <person name="Powell J.R."/>
            <person name="Prohaska S."/>
            <person name="Pruitt K."/>
            <person name="Puig M."/>
            <person name="Quesneville H."/>
            <person name="Ram K.R."/>
            <person name="Rand D."/>
            <person name="Rasmussen M.D."/>
            <person name="Reed L.K."/>
            <person name="Reenan R."/>
            <person name="Reily A."/>
            <person name="Remington K.A."/>
            <person name="Rieger T.T."/>
            <person name="Ritchie M.G."/>
            <person name="Robin C."/>
            <person name="Rogers Y.H."/>
            <person name="Rohde C."/>
            <person name="Rozas J."/>
            <person name="Rubenfield M.J."/>
            <person name="Ruiz A."/>
            <person name="Russo S."/>
            <person name="Salzberg S.L."/>
            <person name="Sanchez-Gracia A."/>
            <person name="Saranga D.J."/>
            <person name="Sato H."/>
            <person name="Schaeffer S.W."/>
            <person name="Schatz M.C."/>
            <person name="Schlenke T."/>
            <person name="Schwartz R."/>
            <person name="Segarra C."/>
            <person name="Singh R.S."/>
            <person name="Sirot L."/>
            <person name="Sirota M."/>
            <person name="Sisneros N.B."/>
            <person name="Smith C.D."/>
            <person name="Smith T.F."/>
            <person name="Spieth J."/>
            <person name="Stage D.E."/>
            <person name="Stark A."/>
            <person name="Stephan W."/>
            <person name="Strausberg R.L."/>
            <person name="Strempel S."/>
            <person name="Sturgill D."/>
            <person name="Sutton G."/>
            <person name="Sutton G.G."/>
            <person name="Tao W."/>
            <person name="Teichmann S."/>
            <person name="Tobari Y.N."/>
            <person name="Tomimura Y."/>
            <person name="Tsolas J.M."/>
            <person name="Valente V.L."/>
            <person name="Venter E."/>
            <person name="Venter J.C."/>
            <person name="Vicario S."/>
            <person name="Vieira F.G."/>
            <person name="Vilella A.J."/>
            <person name="Villasante A."/>
            <person name="Walenz B."/>
            <person name="Wang J."/>
            <person name="Wasserman M."/>
            <person name="Watts T."/>
            <person name="Wilson D."/>
            <person name="Wilson R.K."/>
            <person name="Wing R.A."/>
            <person name="Wolfner M.F."/>
            <person name="Wong A."/>
            <person name="Wong G.K."/>
            <person name="Wu C.I."/>
            <person name="Wu G."/>
            <person name="Yamamoto D."/>
            <person name="Yang H.P."/>
            <person name="Yang S.P."/>
            <person name="Yorke J.A."/>
            <person name="Yoshida K."/>
            <person name="Zdobnov E."/>
            <person name="Zhang P."/>
            <person name="Zhang Y."/>
            <person name="Zimin A.V."/>
            <person name="Baldwin J."/>
            <person name="Abdouelleil A."/>
            <person name="Abdulkadir J."/>
            <person name="Abebe A."/>
            <person name="Abera B."/>
            <person name="Abreu J."/>
            <person name="Acer S.C."/>
            <person name="Aftuck L."/>
            <person name="Alexander A."/>
            <person name="An P."/>
            <person name="Anderson E."/>
            <person name="Anderson S."/>
            <person name="Arachi H."/>
            <person name="Azer M."/>
            <person name="Bachantsang P."/>
            <person name="Barry A."/>
            <person name="Bayul T."/>
            <person name="Berlin A."/>
            <person name="Bessette D."/>
            <person name="Bloom T."/>
            <person name="Blye J."/>
            <person name="Boguslavskiy L."/>
            <person name="Bonnet C."/>
            <person name="Boukhgalter B."/>
            <person name="Bourzgui I."/>
            <person name="Brown A."/>
            <person name="Cahill P."/>
            <person name="Channer S."/>
            <person name="Cheshatsang Y."/>
            <person name="Chuda L."/>
            <person name="Citroen M."/>
            <person name="Collymore A."/>
            <person name="Cooke P."/>
            <person name="Costello M."/>
            <person name="D'Aco K."/>
            <person name="Daza R."/>
            <person name="De Haan G."/>
            <person name="DeGray S."/>
            <person name="DeMaso C."/>
            <person name="Dhargay N."/>
            <person name="Dooley K."/>
            <person name="Dooley E."/>
            <person name="Doricent M."/>
            <person name="Dorje P."/>
            <person name="Dorjee K."/>
            <person name="Dupes A."/>
            <person name="Elong R."/>
            <person name="Falk J."/>
            <person name="Farina A."/>
            <person name="Faro S."/>
            <person name="Ferguson D."/>
            <person name="Fisher S."/>
            <person name="Foley C.D."/>
            <person name="Franke A."/>
            <person name="Friedrich D."/>
            <person name="Gadbois L."/>
            <person name="Gearin G."/>
            <person name="Gearin C.R."/>
            <person name="Giannoukos G."/>
            <person name="Goode T."/>
            <person name="Graham J."/>
            <person name="Grandbois E."/>
            <person name="Grewal S."/>
            <person name="Gyaltsen K."/>
            <person name="Hafez N."/>
            <person name="Hagos B."/>
            <person name="Hall J."/>
            <person name="Henson C."/>
            <person name="Hollinger A."/>
            <person name="Honan T."/>
            <person name="Huard M.D."/>
            <person name="Hughes L."/>
            <person name="Hurhula B."/>
            <person name="Husby M.E."/>
            <person name="Kamat A."/>
            <person name="Kanga B."/>
            <person name="Kashin S."/>
            <person name="Khazanovich D."/>
            <person name="Kisner P."/>
            <person name="Lance K."/>
            <person name="Lara M."/>
            <person name="Lee W."/>
            <person name="Lennon N."/>
            <person name="Letendre F."/>
            <person name="LeVine R."/>
            <person name="Lipovsky A."/>
            <person name="Liu X."/>
            <person name="Liu J."/>
            <person name="Liu S."/>
            <person name="Lokyitsang T."/>
            <person name="Lokyitsang Y."/>
            <person name="Lubonja R."/>
            <person name="Lui A."/>
            <person name="MacDonald P."/>
            <person name="Magnisalis V."/>
            <person name="Maru K."/>
            <person name="Matthews C."/>
            <person name="McCusker W."/>
            <person name="McDonough S."/>
            <person name="Mehta T."/>
            <person name="Meldrim J."/>
            <person name="Meneus L."/>
            <person name="Mihai O."/>
            <person name="Mihalev A."/>
            <person name="Mihova T."/>
            <person name="Mittelman R."/>
            <person name="Mlenga V."/>
            <person name="Montmayeur A."/>
            <person name="Mulrain L."/>
            <person name="Navidi A."/>
            <person name="Naylor J."/>
            <person name="Negash T."/>
            <person name="Nguyen T."/>
            <person name="Nguyen N."/>
            <person name="Nicol R."/>
            <person name="Norbu C."/>
            <person name="Norbu N."/>
            <person name="Novod N."/>
            <person name="O'Neill B."/>
            <person name="Osman S."/>
            <person name="Markiewicz E."/>
            <person name="Oyono O.L."/>
            <person name="Patti C."/>
            <person name="Phunkhang P."/>
            <person name="Pierre F."/>
            <person name="Priest M."/>
            <person name="Raghuraman S."/>
            <person name="Rege F."/>
            <person name="Reyes R."/>
            <person name="Rise C."/>
            <person name="Rogov P."/>
            <person name="Ross K."/>
            <person name="Ryan E."/>
            <person name="Settipalli S."/>
            <person name="Shea T."/>
            <person name="Sherpa N."/>
            <person name="Shi L."/>
            <person name="Shih D."/>
            <person name="Sparrow T."/>
            <person name="Spaulding J."/>
            <person name="Stalker J."/>
            <person name="Stange-Thomann N."/>
            <person name="Stavropoulos S."/>
            <person name="Stone C."/>
            <person name="Strader C."/>
            <person name="Tesfaye S."/>
            <person name="Thomson T."/>
            <person name="Thoulutsang Y."/>
            <person name="Thoulutsang D."/>
            <person name="Topham K."/>
            <person name="Topping I."/>
            <person name="Tsamla T."/>
            <person name="Vassiliev H."/>
            <person name="Vo A."/>
            <person name="Wangchuk T."/>
            <person name="Wangdi T."/>
            <person name="Weiand M."/>
            <person name="Wilkinson J."/>
            <person name="Wilson A."/>
            <person name="Yadav S."/>
            <person name="Young G."/>
            <person name="Yu Q."/>
            <person name="Zembek L."/>
            <person name="Zhong D."/>
            <person name="Zimmer A."/>
            <person name="Zwirko Z."/>
            <person name="Jaffe D.B."/>
            <person name="Alvarez P."/>
            <person name="Brockman W."/>
            <person name="Butler J."/>
            <person name="Chin C."/>
            <person name="Gnerre S."/>
            <person name="Grabherr M."/>
            <person name="Kleber M."/>
            <person name="Mauceli E."/>
            <person name="MacCallum I."/>
        </authorList>
    </citation>
    <scope>NUCLEOTIDE SEQUENCE [LARGE SCALE GENOMIC DNA]</scope>
    <source>
        <strain evidence="2">Rob3c / Tucson 14021-0248.25</strain>
    </source>
</reference>
<keyword evidence="2" id="KW-1185">Reference proteome</keyword>
<dbReference type="HOGENOM" id="CLU_211163_0_0_1"/>